<dbReference type="Pfam" id="PF00528">
    <property type="entry name" value="BPD_transp_1"/>
    <property type="match status" value="1"/>
</dbReference>
<feature type="domain" description="ABC transmembrane type-1" evidence="9">
    <location>
        <begin position="280"/>
        <end position="469"/>
    </location>
</feature>
<keyword evidence="4 7" id="KW-0812">Transmembrane</keyword>
<dbReference type="AlphaFoldDB" id="A0AAE8J4C9"/>
<dbReference type="GO" id="GO:0015276">
    <property type="term" value="F:ligand-gated monoatomic ion channel activity"/>
    <property type="evidence" value="ECO:0007669"/>
    <property type="project" value="InterPro"/>
</dbReference>
<evidence type="ECO:0000256" key="2">
    <source>
        <dbReference type="ARBA" id="ARBA00022448"/>
    </source>
</evidence>
<comment type="subcellular location">
    <subcellularLocation>
        <location evidence="1 7">Cell membrane</location>
        <topology evidence="1 7">Multi-pass membrane protein</topology>
    </subcellularLocation>
</comment>
<dbReference type="CDD" id="cd06261">
    <property type="entry name" value="TM_PBP2"/>
    <property type="match status" value="1"/>
</dbReference>
<evidence type="ECO:0000256" key="4">
    <source>
        <dbReference type="ARBA" id="ARBA00022692"/>
    </source>
</evidence>
<dbReference type="InterPro" id="IPR043429">
    <property type="entry name" value="ArtM/GltK/GlnP/TcyL/YhdX-like"/>
</dbReference>
<dbReference type="InterPro" id="IPR001638">
    <property type="entry name" value="Solute-binding_3/MltF_N"/>
</dbReference>
<comment type="caution">
    <text evidence="10">The sequence shown here is derived from an EMBL/GenBank/DDBJ whole genome shotgun (WGS) entry which is preliminary data.</text>
</comment>
<dbReference type="Gene3D" id="3.40.190.10">
    <property type="entry name" value="Periplasmic binding protein-like II"/>
    <property type="match status" value="2"/>
</dbReference>
<feature type="chain" id="PRO_5041902359" evidence="8">
    <location>
        <begin position="30"/>
        <end position="478"/>
    </location>
</feature>
<keyword evidence="5 7" id="KW-1133">Transmembrane helix</keyword>
<dbReference type="GO" id="GO:0006865">
    <property type="term" value="P:amino acid transport"/>
    <property type="evidence" value="ECO:0007669"/>
    <property type="project" value="TreeGrafter"/>
</dbReference>
<evidence type="ECO:0000313" key="11">
    <source>
        <dbReference type="Proteomes" id="UP000239650"/>
    </source>
</evidence>
<sequence length="478" mass="51879">MKKITLFLSSLLLLGLFVFGSQQVQSVQAAEKTYEIGTDVTYPPFEFANKDNKYVGIDIDIMKAIAKSEGFKVNIQPLGFNAAVQAVQSGQIDGVIAGMTITDERKAKFDFADPYYHTGVVMAVKKDSKITGLKGLKGQRVAIKTGTAAGDYAKSKAKEYGFTTVTFDDSDNMYNDVVNGNSVACFEDEPVMQYGIKTGLGLKIVTKPVQGGDYGFAVKKGTNPELVAKFNKGLKKLKASGEYAKIQAKYLNTKASSEKEADHSFFGLLKENKGAILDGLGQTLLLTVIAIFFATIFGVFFGLLGVLPNKFARAVSDTVIYIFRGLPLLVLALFIYTGIPSLTGQKIPAMVAGVITLMFNEGAYTAAFVKGGIGAVSAGQMEAARSLGLPYGKAMRRVILPQGIRIMVPSFINQFIITLKDTSILSIIGIVELTQAGKIIIARNLEGFKIWGMIALIYLIVITLLTWLSKYIERRMNN</sequence>
<proteinExistence type="inferred from homology"/>
<feature type="transmembrane region" description="Helical" evidence="7">
    <location>
        <begin position="284"/>
        <end position="307"/>
    </location>
</feature>
<evidence type="ECO:0000256" key="7">
    <source>
        <dbReference type="RuleBase" id="RU363032"/>
    </source>
</evidence>
<dbReference type="InterPro" id="IPR035906">
    <property type="entry name" value="MetI-like_sf"/>
</dbReference>
<dbReference type="SMART" id="SM00062">
    <property type="entry name" value="PBPb"/>
    <property type="match status" value="1"/>
</dbReference>
<accession>A0AAE8J4C9</accession>
<dbReference type="Gene3D" id="1.10.3720.10">
    <property type="entry name" value="MetI-like"/>
    <property type="match status" value="1"/>
</dbReference>
<dbReference type="SMART" id="SM00079">
    <property type="entry name" value="PBPe"/>
    <property type="match status" value="1"/>
</dbReference>
<evidence type="ECO:0000256" key="5">
    <source>
        <dbReference type="ARBA" id="ARBA00022989"/>
    </source>
</evidence>
<dbReference type="SUPFAM" id="SSF161098">
    <property type="entry name" value="MetI-like"/>
    <property type="match status" value="1"/>
</dbReference>
<evidence type="ECO:0000256" key="3">
    <source>
        <dbReference type="ARBA" id="ARBA00022475"/>
    </source>
</evidence>
<protein>
    <submittedName>
        <fullName evidence="10">Glutamine-binding periplasmic protein</fullName>
    </submittedName>
</protein>
<dbReference type="Pfam" id="PF00497">
    <property type="entry name" value="SBP_bac_3"/>
    <property type="match status" value="1"/>
</dbReference>
<dbReference type="NCBIfam" id="TIGR01726">
    <property type="entry name" value="HEQRo_perm_3TM"/>
    <property type="match status" value="1"/>
</dbReference>
<dbReference type="InterPro" id="IPR001320">
    <property type="entry name" value="Iontro_rcpt_C"/>
</dbReference>
<dbReference type="InterPro" id="IPR010065">
    <property type="entry name" value="AA_ABC_transptr_permease_3TM"/>
</dbReference>
<comment type="similarity">
    <text evidence="7">Belongs to the binding-protein-dependent transport system permease family.</text>
</comment>
<evidence type="ECO:0000256" key="6">
    <source>
        <dbReference type="ARBA" id="ARBA00023136"/>
    </source>
</evidence>
<dbReference type="SUPFAM" id="SSF53850">
    <property type="entry name" value="Periplasmic binding protein-like II"/>
    <property type="match status" value="1"/>
</dbReference>
<keyword evidence="6 7" id="KW-0472">Membrane</keyword>
<dbReference type="PROSITE" id="PS50928">
    <property type="entry name" value="ABC_TM1"/>
    <property type="match status" value="1"/>
</dbReference>
<keyword evidence="2 7" id="KW-0813">Transport</keyword>
<organism evidence="10 11">
    <name type="scientific">Latilactobacillus sakei</name>
    <name type="common">Lactobacillus sakei</name>
    <dbReference type="NCBI Taxonomy" id="1599"/>
    <lineage>
        <taxon>Bacteria</taxon>
        <taxon>Bacillati</taxon>
        <taxon>Bacillota</taxon>
        <taxon>Bacilli</taxon>
        <taxon>Lactobacillales</taxon>
        <taxon>Lactobacillaceae</taxon>
        <taxon>Latilactobacillus</taxon>
    </lineage>
</organism>
<feature type="transmembrane region" description="Helical" evidence="7">
    <location>
        <begin position="450"/>
        <end position="468"/>
    </location>
</feature>
<name>A0AAE8J4C9_LATSK</name>
<dbReference type="EMBL" id="OKRC01000003">
    <property type="protein sequence ID" value="SPE20455.1"/>
    <property type="molecule type" value="Genomic_DNA"/>
</dbReference>
<feature type="signal peptide" evidence="8">
    <location>
        <begin position="1"/>
        <end position="29"/>
    </location>
</feature>
<dbReference type="PANTHER" id="PTHR30614">
    <property type="entry name" value="MEMBRANE COMPONENT OF AMINO ACID ABC TRANSPORTER"/>
    <property type="match status" value="1"/>
</dbReference>
<dbReference type="PANTHER" id="PTHR30614:SF46">
    <property type="entry name" value="ABC TRANSPORTER MEMBRANE SPANNING PERMEASE-GLUTAMINE TRANSPORT"/>
    <property type="match status" value="1"/>
</dbReference>
<evidence type="ECO:0000256" key="1">
    <source>
        <dbReference type="ARBA" id="ARBA00004651"/>
    </source>
</evidence>
<dbReference type="CDD" id="cd13619">
    <property type="entry name" value="PBP2_GlnP"/>
    <property type="match status" value="1"/>
</dbReference>
<dbReference type="InterPro" id="IPR000515">
    <property type="entry name" value="MetI-like"/>
</dbReference>
<feature type="transmembrane region" description="Helical" evidence="7">
    <location>
        <begin position="319"/>
        <end position="339"/>
    </location>
</feature>
<keyword evidence="8" id="KW-0732">Signal</keyword>
<evidence type="ECO:0000256" key="8">
    <source>
        <dbReference type="SAM" id="SignalP"/>
    </source>
</evidence>
<evidence type="ECO:0000259" key="9">
    <source>
        <dbReference type="PROSITE" id="PS50928"/>
    </source>
</evidence>
<gene>
    <name evidence="10" type="primary">glnH</name>
    <name evidence="10" type="ORF">LAS9267_00841</name>
</gene>
<keyword evidence="3" id="KW-1003">Cell membrane</keyword>
<evidence type="ECO:0000313" key="10">
    <source>
        <dbReference type="EMBL" id="SPE20455.1"/>
    </source>
</evidence>
<dbReference type="Proteomes" id="UP000239650">
    <property type="component" value="Unassembled WGS sequence"/>
</dbReference>
<dbReference type="RefSeq" id="WP_016265521.1">
    <property type="nucleotide sequence ID" value="NZ_CABFKU010000004.1"/>
</dbReference>
<reference evidence="10 11" key="1">
    <citation type="submission" date="2018-02" db="EMBL/GenBank/DDBJ databases">
        <authorList>
            <person name="Rodrigo-Torres L."/>
            <person name="Arahal R. D."/>
            <person name="Lucena T."/>
        </authorList>
    </citation>
    <scope>NUCLEOTIDE SEQUENCE [LARGE SCALE GENOMIC DNA]</scope>
    <source>
        <strain evidence="10 11">CECT 9267</strain>
    </source>
</reference>
<dbReference type="GO" id="GO:0043190">
    <property type="term" value="C:ATP-binding cassette (ABC) transporter complex"/>
    <property type="evidence" value="ECO:0007669"/>
    <property type="project" value="InterPro"/>
</dbReference>